<sequence length="57" mass="6581">MQFWVNHGVLKLIAEDEWILLETAETVDSSNDFDPSEETTINFVEEQESEETSACWS</sequence>
<accession>A0A9N9G1T3</accession>
<evidence type="ECO:0000313" key="2">
    <source>
        <dbReference type="Proteomes" id="UP000789342"/>
    </source>
</evidence>
<organism evidence="1 2">
    <name type="scientific">Acaulospora morrowiae</name>
    <dbReference type="NCBI Taxonomy" id="94023"/>
    <lineage>
        <taxon>Eukaryota</taxon>
        <taxon>Fungi</taxon>
        <taxon>Fungi incertae sedis</taxon>
        <taxon>Mucoromycota</taxon>
        <taxon>Glomeromycotina</taxon>
        <taxon>Glomeromycetes</taxon>
        <taxon>Diversisporales</taxon>
        <taxon>Acaulosporaceae</taxon>
        <taxon>Acaulospora</taxon>
    </lineage>
</organism>
<protein>
    <submittedName>
        <fullName evidence="1">53_t:CDS:1</fullName>
    </submittedName>
</protein>
<comment type="caution">
    <text evidence="1">The sequence shown here is derived from an EMBL/GenBank/DDBJ whole genome shotgun (WGS) entry which is preliminary data.</text>
</comment>
<dbReference type="Proteomes" id="UP000789342">
    <property type="component" value="Unassembled WGS sequence"/>
</dbReference>
<keyword evidence="2" id="KW-1185">Reference proteome</keyword>
<proteinExistence type="predicted"/>
<name>A0A9N9G1T3_9GLOM</name>
<dbReference type="AlphaFoldDB" id="A0A9N9G1T3"/>
<gene>
    <name evidence="1" type="ORF">AMORRO_LOCUS6679</name>
</gene>
<evidence type="ECO:0000313" key="1">
    <source>
        <dbReference type="EMBL" id="CAG8575658.1"/>
    </source>
</evidence>
<reference evidence="1" key="1">
    <citation type="submission" date="2021-06" db="EMBL/GenBank/DDBJ databases">
        <authorList>
            <person name="Kallberg Y."/>
            <person name="Tangrot J."/>
            <person name="Rosling A."/>
        </authorList>
    </citation>
    <scope>NUCLEOTIDE SEQUENCE</scope>
    <source>
        <strain evidence="1">CL551</strain>
    </source>
</reference>
<dbReference type="EMBL" id="CAJVPV010004555">
    <property type="protein sequence ID" value="CAG8575658.1"/>
    <property type="molecule type" value="Genomic_DNA"/>
</dbReference>